<reference evidence="2 3" key="1">
    <citation type="submission" date="2019-10" db="EMBL/GenBank/DDBJ databases">
        <title>Genome diversity of Sutterella seckii.</title>
        <authorList>
            <person name="Chaplin A.V."/>
            <person name="Sokolova S.R."/>
            <person name="Mosin K.A."/>
            <person name="Ivanova E.L."/>
            <person name="Kochetkova T.O."/>
            <person name="Goltsov A.Y."/>
            <person name="Trofimov D.Y."/>
            <person name="Efimov B.A."/>
        </authorList>
    </citation>
    <scope>NUCLEOTIDE SEQUENCE [LARGE SCALE GENOMIC DNA]</scope>
    <source>
        <strain evidence="2 3">ASD393</strain>
    </source>
</reference>
<gene>
    <name evidence="2" type="ORF">GBM95_01005</name>
</gene>
<keyword evidence="1" id="KW-0732">Signal</keyword>
<sequence>MIKPFFTSALIAAFFAAAPAGAEVASPFGYPSTTLDAPATLTEPVGEFVQFGREPFFLGSTGLREVAERFRAARLREGAGYFERDFACFTGTEGGRPMIVWLIATASSEITEAQIEWVKDEREVPRTCGRLEARNLPVRLGLTGLGMTEKEVAEHIGKPSHEDGFGWKFWFSQRFLKNARGLEELELNWVGLKFKDGRVDRGFASFTRNP</sequence>
<accession>A0A6I1ERB6</accession>
<dbReference type="AlphaFoldDB" id="A0A6I1ERB6"/>
<dbReference type="Proteomes" id="UP000430564">
    <property type="component" value="Unassembled WGS sequence"/>
</dbReference>
<protein>
    <submittedName>
        <fullName evidence="2">Uncharacterized protein</fullName>
    </submittedName>
</protein>
<feature type="chain" id="PRO_5026320770" evidence="1">
    <location>
        <begin position="23"/>
        <end position="210"/>
    </location>
</feature>
<evidence type="ECO:0000313" key="2">
    <source>
        <dbReference type="EMBL" id="KAB7663112.1"/>
    </source>
</evidence>
<dbReference type="RefSeq" id="WP_152157383.1">
    <property type="nucleotide sequence ID" value="NZ_WEHX01000002.1"/>
</dbReference>
<organism evidence="2 3">
    <name type="scientific">Sutterella seckii</name>
    <dbReference type="NCBI Taxonomy" id="1944635"/>
    <lineage>
        <taxon>Bacteria</taxon>
        <taxon>Pseudomonadati</taxon>
        <taxon>Pseudomonadota</taxon>
        <taxon>Betaproteobacteria</taxon>
        <taxon>Burkholderiales</taxon>
        <taxon>Sutterellaceae</taxon>
        <taxon>Sutterella</taxon>
    </lineage>
</organism>
<evidence type="ECO:0000313" key="3">
    <source>
        <dbReference type="Proteomes" id="UP000430564"/>
    </source>
</evidence>
<proteinExistence type="predicted"/>
<name>A0A6I1ERB6_9BURK</name>
<evidence type="ECO:0000256" key="1">
    <source>
        <dbReference type="SAM" id="SignalP"/>
    </source>
</evidence>
<feature type="signal peptide" evidence="1">
    <location>
        <begin position="1"/>
        <end position="22"/>
    </location>
</feature>
<comment type="caution">
    <text evidence="2">The sequence shown here is derived from an EMBL/GenBank/DDBJ whole genome shotgun (WGS) entry which is preliminary data.</text>
</comment>
<dbReference type="OrthoDB" id="9153226at2"/>
<dbReference type="EMBL" id="WEHX01000002">
    <property type="protein sequence ID" value="KAB7663112.1"/>
    <property type="molecule type" value="Genomic_DNA"/>
</dbReference>